<dbReference type="PROSITE" id="PS50109">
    <property type="entry name" value="HIS_KIN"/>
    <property type="match status" value="1"/>
</dbReference>
<evidence type="ECO:0000256" key="1">
    <source>
        <dbReference type="ARBA" id="ARBA00000085"/>
    </source>
</evidence>
<gene>
    <name evidence="10" type="ORF">F0P96_17195</name>
</gene>
<dbReference type="Proteomes" id="UP000326380">
    <property type="component" value="Unassembled WGS sequence"/>
</dbReference>
<evidence type="ECO:0000256" key="7">
    <source>
        <dbReference type="SAM" id="Coils"/>
    </source>
</evidence>
<dbReference type="Gene3D" id="3.30.450.20">
    <property type="entry name" value="PAS domain"/>
    <property type="match status" value="4"/>
</dbReference>
<dbReference type="InterPro" id="IPR003594">
    <property type="entry name" value="HATPase_dom"/>
</dbReference>
<feature type="coiled-coil region" evidence="7">
    <location>
        <begin position="435"/>
        <end position="462"/>
    </location>
</feature>
<feature type="domain" description="PAC" evidence="9">
    <location>
        <begin position="389"/>
        <end position="444"/>
    </location>
</feature>
<organism evidence="10 11">
    <name type="scientific">Hymenobacter busanensis</name>
    <dbReference type="NCBI Taxonomy" id="2607656"/>
    <lineage>
        <taxon>Bacteria</taxon>
        <taxon>Pseudomonadati</taxon>
        <taxon>Bacteroidota</taxon>
        <taxon>Cytophagia</taxon>
        <taxon>Cytophagales</taxon>
        <taxon>Hymenobacteraceae</taxon>
        <taxon>Hymenobacter</taxon>
    </lineage>
</organism>
<keyword evidence="6" id="KW-0472">Membrane</keyword>
<sequence length="971" mass="108537">MHDSPIPVPLRSLPADALLGDLLAVSMTGLIFYTPVYDPAGSGAIVDFRFEYLNPAAQRMMGMPEVPAVTHNEQWPHSKAHGTFDFHVAAYVTGEPREYNINYQADGYDNYYRLAARRSGDGLWVSFTDTADQPRSPVEMALREAQAAEKAARADAETQRQRLYQVLMNLPAQVATYHGAEHVYTLLNQRYQDYFPRHTLLGRSVREALPEAAHQGFFTRLDQVYASGEPAYGVELPVRLDFAGSGQAQLIYINAFYLPLRDAAGNVDGVLDFSYDVTEQVVARQQLQLLNQELETRVQARTQEAERARADAEEQRNRLERLFSQAPALINIFSGPDHVLTMVHPATEQLLPGRPLLGLPRRQALPELPEALHEPLDRVYRTGEALHEHERLTRLDRFGTGELQDLYLDLAYQPLFDAAGQIEGVMSFAVDVTERVQARLQNEALQAEVAAATQRQVQEREALLHILAYTPAAVALLRGPEHRFEYVNTAYQQLFPERRLTGRPVAEALPETEAAGFLAKLDHVFRSGDTFFGTELPMHLQPADGPARVVHYTFTYQAYREQDEIAGVSIFAFDVTEQVRARRQGEAERQQLQQLFMEAPAPIVILDGPELVFQLVNPAYQRVFPGRALLGKPVLEALPEIAEALIHQQLRRVYDTGDTLVAREMPLQLARHDDGPLEELYFTFTYQARRNADGVVDGVLVFAHEVTDQVQARRVVEEGGQQARALAEELAASNQQLVRTNADLDNFIYTASHDLKAPISNIEGLLNLLQEELPASVVAEQHVAASLARMLDAVERFKRTIDHLTDVSKLQKEHDSAATSVDLAAVVEDVRQDLLPLIHSTGAKLVVDVSAQPPVQFSQKNLRSVVYNLLSNALKYHSPDRPPHVDVRAHVRAGYTVLEVHDNGLGIEPVYWPRLFTMFQRFHTHVEGSGIGLYMVKRMVDNAGGRIEVHSQPGAGTTFFVHLPKATGPAA</sequence>
<dbReference type="InterPro" id="IPR050351">
    <property type="entry name" value="BphY/WalK/GraS-like"/>
</dbReference>
<dbReference type="InterPro" id="IPR000700">
    <property type="entry name" value="PAS-assoc_C"/>
</dbReference>
<dbReference type="SUPFAM" id="SSF55785">
    <property type="entry name" value="PYP-like sensor domain (PAS domain)"/>
    <property type="match status" value="4"/>
</dbReference>
<dbReference type="EC" id="2.7.13.3" evidence="2"/>
<name>A0AA88FI80_9BACT</name>
<dbReference type="SMART" id="SM00388">
    <property type="entry name" value="HisKA"/>
    <property type="match status" value="1"/>
</dbReference>
<dbReference type="InterPro" id="IPR003661">
    <property type="entry name" value="HisK_dim/P_dom"/>
</dbReference>
<dbReference type="SMART" id="SM00387">
    <property type="entry name" value="HATPase_c"/>
    <property type="match status" value="1"/>
</dbReference>
<evidence type="ECO:0000256" key="5">
    <source>
        <dbReference type="ARBA" id="ARBA00022777"/>
    </source>
</evidence>
<dbReference type="SUPFAM" id="SSF47384">
    <property type="entry name" value="Homodimeric domain of signal transducing histidine kinase"/>
    <property type="match status" value="1"/>
</dbReference>
<evidence type="ECO:0000259" key="8">
    <source>
        <dbReference type="PROSITE" id="PS50109"/>
    </source>
</evidence>
<evidence type="ECO:0000256" key="3">
    <source>
        <dbReference type="ARBA" id="ARBA00022553"/>
    </source>
</evidence>
<evidence type="ECO:0000313" key="11">
    <source>
        <dbReference type="Proteomes" id="UP000326380"/>
    </source>
</evidence>
<comment type="catalytic activity">
    <reaction evidence="1">
        <text>ATP + protein L-histidine = ADP + protein N-phospho-L-histidine.</text>
        <dbReference type="EC" id="2.7.13.3"/>
    </reaction>
</comment>
<dbReference type="Gene3D" id="3.30.565.10">
    <property type="entry name" value="Histidine kinase-like ATPase, C-terminal domain"/>
    <property type="match status" value="1"/>
</dbReference>
<dbReference type="PROSITE" id="PS50113">
    <property type="entry name" value="PAC"/>
    <property type="match status" value="3"/>
</dbReference>
<dbReference type="InterPro" id="IPR000014">
    <property type="entry name" value="PAS"/>
</dbReference>
<feature type="domain" description="PAC" evidence="9">
    <location>
        <begin position="234"/>
        <end position="289"/>
    </location>
</feature>
<evidence type="ECO:0000256" key="6">
    <source>
        <dbReference type="ARBA" id="ARBA00023136"/>
    </source>
</evidence>
<dbReference type="InterPro" id="IPR035965">
    <property type="entry name" value="PAS-like_dom_sf"/>
</dbReference>
<reference evidence="10 11" key="1">
    <citation type="submission" date="2019-09" db="EMBL/GenBank/DDBJ databases">
        <title>Genome sequence of Hymenobacter sp. M3.</title>
        <authorList>
            <person name="Srinivasan S."/>
        </authorList>
    </citation>
    <scope>NUCLEOTIDE SEQUENCE [LARGE SCALE GENOMIC DNA]</scope>
    <source>
        <strain evidence="10 11">M3</strain>
    </source>
</reference>
<dbReference type="PANTHER" id="PTHR42878:SF15">
    <property type="entry name" value="BACTERIOPHYTOCHROME"/>
    <property type="match status" value="1"/>
</dbReference>
<keyword evidence="3" id="KW-0597">Phosphoprotein</keyword>
<evidence type="ECO:0000313" key="10">
    <source>
        <dbReference type="EMBL" id="KAA9327711.1"/>
    </source>
</evidence>
<dbReference type="GO" id="GO:0007234">
    <property type="term" value="P:osmosensory signaling via phosphorelay pathway"/>
    <property type="evidence" value="ECO:0007669"/>
    <property type="project" value="TreeGrafter"/>
</dbReference>
<comment type="caution">
    <text evidence="10">The sequence shown here is derived from an EMBL/GenBank/DDBJ whole genome shotgun (WGS) entry which is preliminary data.</text>
</comment>
<dbReference type="InterPro" id="IPR004358">
    <property type="entry name" value="Sig_transdc_His_kin-like_C"/>
</dbReference>
<dbReference type="CDD" id="cd00082">
    <property type="entry name" value="HisKA"/>
    <property type="match status" value="1"/>
</dbReference>
<dbReference type="Gene3D" id="1.10.287.130">
    <property type="match status" value="1"/>
</dbReference>
<keyword evidence="7" id="KW-0175">Coiled coil</keyword>
<dbReference type="GO" id="GO:0030295">
    <property type="term" value="F:protein kinase activator activity"/>
    <property type="evidence" value="ECO:0007669"/>
    <property type="project" value="TreeGrafter"/>
</dbReference>
<accession>A0AA88FI80</accession>
<dbReference type="PANTHER" id="PTHR42878">
    <property type="entry name" value="TWO-COMPONENT HISTIDINE KINASE"/>
    <property type="match status" value="1"/>
</dbReference>
<dbReference type="GO" id="GO:0016020">
    <property type="term" value="C:membrane"/>
    <property type="evidence" value="ECO:0007669"/>
    <property type="project" value="UniProtKB-SubCell"/>
</dbReference>
<dbReference type="GO" id="GO:0000156">
    <property type="term" value="F:phosphorelay response regulator activity"/>
    <property type="evidence" value="ECO:0007669"/>
    <property type="project" value="TreeGrafter"/>
</dbReference>
<dbReference type="InterPro" id="IPR013656">
    <property type="entry name" value="PAS_4"/>
</dbReference>
<evidence type="ECO:0000256" key="4">
    <source>
        <dbReference type="ARBA" id="ARBA00022679"/>
    </source>
</evidence>
<dbReference type="GO" id="GO:0000155">
    <property type="term" value="F:phosphorelay sensor kinase activity"/>
    <property type="evidence" value="ECO:0007669"/>
    <property type="project" value="InterPro"/>
</dbReference>
<dbReference type="SUPFAM" id="SSF55874">
    <property type="entry name" value="ATPase domain of HSP90 chaperone/DNA topoisomerase II/histidine kinase"/>
    <property type="match status" value="1"/>
</dbReference>
<dbReference type="EMBL" id="VTWU01000006">
    <property type="protein sequence ID" value="KAA9327711.1"/>
    <property type="molecule type" value="Genomic_DNA"/>
</dbReference>
<evidence type="ECO:0000256" key="2">
    <source>
        <dbReference type="ARBA" id="ARBA00012438"/>
    </source>
</evidence>
<keyword evidence="11" id="KW-1185">Reference proteome</keyword>
<dbReference type="Pfam" id="PF02518">
    <property type="entry name" value="HATPase_c"/>
    <property type="match status" value="1"/>
</dbReference>
<dbReference type="Pfam" id="PF08448">
    <property type="entry name" value="PAS_4"/>
    <property type="match status" value="4"/>
</dbReference>
<evidence type="ECO:0000259" key="9">
    <source>
        <dbReference type="PROSITE" id="PS50113"/>
    </source>
</evidence>
<dbReference type="PRINTS" id="PR00344">
    <property type="entry name" value="BCTRLSENSOR"/>
</dbReference>
<dbReference type="Pfam" id="PF00512">
    <property type="entry name" value="HisKA"/>
    <property type="match status" value="1"/>
</dbReference>
<feature type="domain" description="Histidine kinase" evidence="8">
    <location>
        <begin position="750"/>
        <end position="967"/>
    </location>
</feature>
<keyword evidence="4" id="KW-0808">Transferase</keyword>
<dbReference type="InterPro" id="IPR036097">
    <property type="entry name" value="HisK_dim/P_sf"/>
</dbReference>
<dbReference type="InterPro" id="IPR005467">
    <property type="entry name" value="His_kinase_dom"/>
</dbReference>
<dbReference type="AlphaFoldDB" id="A0AA88FI80"/>
<protein>
    <recommendedName>
        <fullName evidence="2">histidine kinase</fullName>
        <ecNumber evidence="2">2.7.13.3</ecNumber>
    </recommendedName>
</protein>
<keyword evidence="5" id="KW-0418">Kinase</keyword>
<feature type="domain" description="PAC" evidence="9">
    <location>
        <begin position="663"/>
        <end position="718"/>
    </location>
</feature>
<feature type="coiled-coil region" evidence="7">
    <location>
        <begin position="284"/>
        <end position="325"/>
    </location>
</feature>
<dbReference type="SMART" id="SM00091">
    <property type="entry name" value="PAS"/>
    <property type="match status" value="3"/>
</dbReference>
<proteinExistence type="predicted"/>
<dbReference type="InterPro" id="IPR036890">
    <property type="entry name" value="HATPase_C_sf"/>
</dbReference>